<organism evidence="3 4">
    <name type="scientific">Chryseobacterium piscicola</name>
    <dbReference type="NCBI Taxonomy" id="551459"/>
    <lineage>
        <taxon>Bacteria</taxon>
        <taxon>Pseudomonadati</taxon>
        <taxon>Bacteroidota</taxon>
        <taxon>Flavobacteriia</taxon>
        <taxon>Flavobacteriales</taxon>
        <taxon>Weeksellaceae</taxon>
        <taxon>Chryseobacterium group</taxon>
        <taxon>Chryseobacterium</taxon>
    </lineage>
</organism>
<evidence type="ECO:0000256" key="1">
    <source>
        <dbReference type="SAM" id="MobiDB-lite"/>
    </source>
</evidence>
<dbReference type="Proteomes" id="UP000186246">
    <property type="component" value="Unassembled WGS sequence"/>
</dbReference>
<name>A0A1N7L8B8_9FLAO</name>
<evidence type="ECO:0000313" key="3">
    <source>
        <dbReference type="EMBL" id="SIS70057.1"/>
    </source>
</evidence>
<evidence type="ECO:0000313" key="2">
    <source>
        <dbReference type="EMBL" id="PQA97434.1"/>
    </source>
</evidence>
<accession>A0A1N7L8B8</accession>
<sequence>MKKVFISTVLLVGLSFNAYGQRRPPRPPVPPHPSKTQMANSKASELDKRYRAEKKLIINHPIATKRMKNNQLKALNLRYQNEKKLLRSAR</sequence>
<protein>
    <submittedName>
        <fullName evidence="3">Uncharacterized protein</fullName>
    </submittedName>
</protein>
<reference evidence="2 5" key="1">
    <citation type="submission" date="2016-11" db="EMBL/GenBank/DDBJ databases">
        <title>Whole genomes of Flavobacteriaceae.</title>
        <authorList>
            <person name="Stine C."/>
            <person name="Li C."/>
            <person name="Tadesse D."/>
        </authorList>
    </citation>
    <scope>NUCLEOTIDE SEQUENCE [LARGE SCALE GENOMIC DNA]</scope>
    <source>
        <strain evidence="2 5">DSM 21068</strain>
    </source>
</reference>
<feature type="compositionally biased region" description="Polar residues" evidence="1">
    <location>
        <begin position="34"/>
        <end position="43"/>
    </location>
</feature>
<dbReference type="RefSeq" id="WP_076450322.1">
    <property type="nucleotide sequence ID" value="NZ_FTOJ01000002.1"/>
</dbReference>
<dbReference type="Proteomes" id="UP000238314">
    <property type="component" value="Unassembled WGS sequence"/>
</dbReference>
<dbReference type="EMBL" id="MUGO01000002">
    <property type="protein sequence ID" value="PQA97434.1"/>
    <property type="molecule type" value="Genomic_DNA"/>
</dbReference>
<reference evidence="4" key="2">
    <citation type="submission" date="2017-01" db="EMBL/GenBank/DDBJ databases">
        <authorList>
            <person name="Varghese N."/>
            <person name="Submissions S."/>
        </authorList>
    </citation>
    <scope>NUCLEOTIDE SEQUENCE [LARGE SCALE GENOMIC DNA]</scope>
    <source>
        <strain evidence="4">DSM 21068</strain>
    </source>
</reference>
<gene>
    <name evidence="2" type="ORF">B0A70_01855</name>
    <name evidence="3" type="ORF">SAMN05421796_102104</name>
</gene>
<proteinExistence type="predicted"/>
<evidence type="ECO:0000313" key="4">
    <source>
        <dbReference type="Proteomes" id="UP000186246"/>
    </source>
</evidence>
<evidence type="ECO:0000313" key="5">
    <source>
        <dbReference type="Proteomes" id="UP000238314"/>
    </source>
</evidence>
<keyword evidence="5" id="KW-1185">Reference proteome</keyword>
<feature type="region of interest" description="Disordered" evidence="1">
    <location>
        <begin position="18"/>
        <end position="46"/>
    </location>
</feature>
<dbReference type="EMBL" id="FTOJ01000002">
    <property type="protein sequence ID" value="SIS70057.1"/>
    <property type="molecule type" value="Genomic_DNA"/>
</dbReference>
<dbReference type="OrthoDB" id="1264899at2"/>
<reference evidence="3" key="3">
    <citation type="submission" date="2017-01" db="EMBL/GenBank/DDBJ databases">
        <authorList>
            <person name="Mah S.A."/>
            <person name="Swanson W.J."/>
            <person name="Moy G.W."/>
            <person name="Vacquier V.D."/>
        </authorList>
    </citation>
    <scope>NUCLEOTIDE SEQUENCE [LARGE SCALE GENOMIC DNA]</scope>
    <source>
        <strain evidence="3">DSM 21068</strain>
    </source>
</reference>
<dbReference type="AlphaFoldDB" id="A0A1N7L8B8"/>